<feature type="region of interest" description="Disordered" evidence="1">
    <location>
        <begin position="194"/>
        <end position="222"/>
    </location>
</feature>
<name>A0AAI8VTG8_9PEZI</name>
<dbReference type="Pfam" id="PF24968">
    <property type="entry name" value="DUF7770"/>
    <property type="match status" value="1"/>
</dbReference>
<dbReference type="Proteomes" id="UP001295740">
    <property type="component" value="Unassembled WGS sequence"/>
</dbReference>
<reference evidence="3" key="1">
    <citation type="submission" date="2023-10" db="EMBL/GenBank/DDBJ databases">
        <authorList>
            <person name="Hackl T."/>
        </authorList>
    </citation>
    <scope>NUCLEOTIDE SEQUENCE</scope>
</reference>
<accession>A0AAI8VTG8</accession>
<feature type="domain" description="DUF7770" evidence="2">
    <location>
        <begin position="41"/>
        <end position="200"/>
    </location>
</feature>
<comment type="caution">
    <text evidence="3">The sequence shown here is derived from an EMBL/GenBank/DDBJ whole genome shotgun (WGS) entry which is preliminary data.</text>
</comment>
<evidence type="ECO:0000313" key="3">
    <source>
        <dbReference type="EMBL" id="CAJ2510749.1"/>
    </source>
</evidence>
<proteinExistence type="predicted"/>
<evidence type="ECO:0000313" key="4">
    <source>
        <dbReference type="Proteomes" id="UP001295740"/>
    </source>
</evidence>
<sequence>MPQPSPTPDDPSDLATNPNFDLTNPLTSHSLILSIPISQLYLCALRNDHNEGDEAGEPPTNHWTLCLETAPTSCVMLDMVPGDGSDGRRGKIEVSALNQEYDGEDSRPYSDETLRAFSFPVLRNTTAREIMEFIVAKGRDAFTFSPEWEGCRFWLSVVMADLEAEGLVEKGAGDEAKRVLMLYWRNPEGSEPRVMREGTFRGAEGDSGEHSEGWETIDDTEL</sequence>
<feature type="compositionally biased region" description="Basic and acidic residues" evidence="1">
    <location>
        <begin position="194"/>
        <end position="213"/>
    </location>
</feature>
<dbReference type="InterPro" id="IPR056672">
    <property type="entry name" value="DUF7770"/>
</dbReference>
<keyword evidence="4" id="KW-1185">Reference proteome</keyword>
<protein>
    <submittedName>
        <fullName evidence="3">Uu.00g063740.m01.CDS01</fullName>
    </submittedName>
</protein>
<gene>
    <name evidence="3" type="ORF">KHLLAP_LOCUS11217</name>
</gene>
<evidence type="ECO:0000259" key="2">
    <source>
        <dbReference type="Pfam" id="PF24968"/>
    </source>
</evidence>
<dbReference type="EMBL" id="CAUWAG010000018">
    <property type="protein sequence ID" value="CAJ2510749.1"/>
    <property type="molecule type" value="Genomic_DNA"/>
</dbReference>
<feature type="region of interest" description="Disordered" evidence="1">
    <location>
        <begin position="1"/>
        <end position="21"/>
    </location>
</feature>
<dbReference type="AlphaFoldDB" id="A0AAI8VTG8"/>
<evidence type="ECO:0000256" key="1">
    <source>
        <dbReference type="SAM" id="MobiDB-lite"/>
    </source>
</evidence>
<organism evidence="3 4">
    <name type="scientific">Anthostomella pinea</name>
    <dbReference type="NCBI Taxonomy" id="933095"/>
    <lineage>
        <taxon>Eukaryota</taxon>
        <taxon>Fungi</taxon>
        <taxon>Dikarya</taxon>
        <taxon>Ascomycota</taxon>
        <taxon>Pezizomycotina</taxon>
        <taxon>Sordariomycetes</taxon>
        <taxon>Xylariomycetidae</taxon>
        <taxon>Xylariales</taxon>
        <taxon>Xylariaceae</taxon>
        <taxon>Anthostomella</taxon>
    </lineage>
</organism>